<dbReference type="GeneID" id="36549517"/>
<feature type="compositionally biased region" description="Basic and acidic residues" evidence="1">
    <location>
        <begin position="37"/>
        <end position="49"/>
    </location>
</feature>
<evidence type="ECO:0000313" key="3">
    <source>
        <dbReference type="Proteomes" id="UP000234254"/>
    </source>
</evidence>
<dbReference type="Proteomes" id="UP000234254">
    <property type="component" value="Unassembled WGS sequence"/>
</dbReference>
<evidence type="ECO:0000313" key="2">
    <source>
        <dbReference type="EMBL" id="PKY01609.1"/>
    </source>
</evidence>
<dbReference type="EMBL" id="MSFM01000011">
    <property type="protein sequence ID" value="PKY01609.1"/>
    <property type="molecule type" value="Genomic_DNA"/>
</dbReference>
<organism evidence="2 3">
    <name type="scientific">Aspergillus campestris (strain IBT 28561)</name>
    <dbReference type="NCBI Taxonomy" id="1392248"/>
    <lineage>
        <taxon>Eukaryota</taxon>
        <taxon>Fungi</taxon>
        <taxon>Dikarya</taxon>
        <taxon>Ascomycota</taxon>
        <taxon>Pezizomycotina</taxon>
        <taxon>Eurotiomycetes</taxon>
        <taxon>Eurotiomycetidae</taxon>
        <taxon>Eurotiales</taxon>
        <taxon>Aspergillaceae</taxon>
        <taxon>Aspergillus</taxon>
        <taxon>Aspergillus subgen. Circumdati</taxon>
    </lineage>
</organism>
<evidence type="ECO:0000256" key="1">
    <source>
        <dbReference type="SAM" id="MobiDB-lite"/>
    </source>
</evidence>
<feature type="region of interest" description="Disordered" evidence="1">
    <location>
        <begin position="19"/>
        <end position="96"/>
    </location>
</feature>
<proteinExistence type="predicted"/>
<comment type="caution">
    <text evidence="2">The sequence shown here is derived from an EMBL/GenBank/DDBJ whole genome shotgun (WGS) entry which is preliminary data.</text>
</comment>
<reference evidence="2" key="1">
    <citation type="submission" date="2016-12" db="EMBL/GenBank/DDBJ databases">
        <title>The genomes of Aspergillus section Nigri reveals drivers in fungal speciation.</title>
        <authorList>
            <consortium name="DOE Joint Genome Institute"/>
            <person name="Vesth T.C."/>
            <person name="Nybo J."/>
            <person name="Theobald S."/>
            <person name="Brandl J."/>
            <person name="Frisvad J.C."/>
            <person name="Nielsen K.F."/>
            <person name="Lyhne E.K."/>
            <person name="Kogle M.E."/>
            <person name="Kuo A."/>
            <person name="Riley R."/>
            <person name="Clum A."/>
            <person name="Nolan M."/>
            <person name="Lipzen A."/>
            <person name="Salamov A."/>
            <person name="Henrissat B."/>
            <person name="Wiebenga A."/>
            <person name="De vries R.P."/>
            <person name="Grigoriev I.V."/>
            <person name="Mortensen U.H."/>
            <person name="Andersen M.R."/>
            <person name="Baker S.E."/>
        </authorList>
    </citation>
    <scope>NUCLEOTIDE SEQUENCE</scope>
    <source>
        <strain evidence="2">IBT 28561</strain>
    </source>
</reference>
<dbReference type="AlphaFoldDB" id="A0A2I1CVG1"/>
<sequence>MIKSSCLIGDRSVASERLSKLPNQPYPGRLWQVDYGSGEKDTKGRETSSRARVTNTEQRAKQRTESTQQTEWREEEEEKRRGPRSALTSRSDGDSFCDCMGNKYSTGVLYPANQDCPYG</sequence>
<name>A0A2I1CVG1_ASPC2</name>
<gene>
    <name evidence="2" type="ORF">P168DRAFT_52971</name>
</gene>
<dbReference type="VEuPathDB" id="FungiDB:P168DRAFT_52971"/>
<protein>
    <submittedName>
        <fullName evidence="2">Uncharacterized protein</fullName>
    </submittedName>
</protein>
<dbReference type="RefSeq" id="XP_024690203.1">
    <property type="nucleotide sequence ID" value="XM_024841988.1"/>
</dbReference>
<accession>A0A2I1CVG1</accession>
<keyword evidence="3" id="KW-1185">Reference proteome</keyword>